<dbReference type="RefSeq" id="WP_181752119.1">
    <property type="nucleotide sequence ID" value="NZ_JACEIQ010000010.1"/>
</dbReference>
<comment type="caution">
    <text evidence="2">The sequence shown here is derived from an EMBL/GenBank/DDBJ whole genome shotgun (WGS) entry which is preliminary data.</text>
</comment>
<feature type="transmembrane region" description="Helical" evidence="1">
    <location>
        <begin position="12"/>
        <end position="31"/>
    </location>
</feature>
<keyword evidence="1" id="KW-0472">Membrane</keyword>
<keyword evidence="3" id="KW-1185">Reference proteome</keyword>
<evidence type="ECO:0000313" key="2">
    <source>
        <dbReference type="EMBL" id="MBA4494882.1"/>
    </source>
</evidence>
<dbReference type="EMBL" id="JACEIQ010000010">
    <property type="protein sequence ID" value="MBA4494882.1"/>
    <property type="molecule type" value="Genomic_DNA"/>
</dbReference>
<gene>
    <name evidence="2" type="ORF">H1191_11240</name>
</gene>
<evidence type="ECO:0000313" key="3">
    <source>
        <dbReference type="Proteomes" id="UP000535491"/>
    </source>
</evidence>
<keyword evidence="1" id="KW-1133">Transmembrane helix</keyword>
<name>A0A7W2A971_9BACL</name>
<evidence type="ECO:0000256" key="1">
    <source>
        <dbReference type="SAM" id="Phobius"/>
    </source>
</evidence>
<sequence>MTVGYDSSFFLAGVLLGAASLLSFFLTYPAMEKKKILDPMNEQRGEPCEGKIKI</sequence>
<protein>
    <submittedName>
        <fullName evidence="2">Uncharacterized protein</fullName>
    </submittedName>
</protein>
<keyword evidence="1" id="KW-0812">Transmembrane</keyword>
<organism evidence="2 3">
    <name type="scientific">Paenactinomyces guangxiensis</name>
    <dbReference type="NCBI Taxonomy" id="1490290"/>
    <lineage>
        <taxon>Bacteria</taxon>
        <taxon>Bacillati</taxon>
        <taxon>Bacillota</taxon>
        <taxon>Bacilli</taxon>
        <taxon>Bacillales</taxon>
        <taxon>Thermoactinomycetaceae</taxon>
        <taxon>Paenactinomyces</taxon>
    </lineage>
</organism>
<reference evidence="2 3" key="1">
    <citation type="submission" date="2020-07" db="EMBL/GenBank/DDBJ databases">
        <authorList>
            <person name="Feng H."/>
        </authorList>
    </citation>
    <scope>NUCLEOTIDE SEQUENCE [LARGE SCALE GENOMIC DNA]</scope>
    <source>
        <strain evidence="3">s-10</strain>
    </source>
</reference>
<proteinExistence type="predicted"/>
<dbReference type="Proteomes" id="UP000535491">
    <property type="component" value="Unassembled WGS sequence"/>
</dbReference>
<accession>A0A7W2A971</accession>
<dbReference type="AlphaFoldDB" id="A0A7W2A971"/>